<dbReference type="Pfam" id="PF04541">
    <property type="entry name" value="Herpes_U34"/>
    <property type="match status" value="1"/>
</dbReference>
<dbReference type="InterPro" id="IPR007626">
    <property type="entry name" value="Herpesvirus_viron_egress-type"/>
</dbReference>
<keyword evidence="3 9" id="KW-0812">Transmembrane</keyword>
<proteinExistence type="inferred from homology"/>
<evidence type="ECO:0000256" key="6">
    <source>
        <dbReference type="ARBA" id="ARBA00022989"/>
    </source>
</evidence>
<feature type="transmembrane region" description="Helical" evidence="9">
    <location>
        <begin position="215"/>
        <end position="232"/>
    </location>
</feature>
<sequence>MNSTRLVYDLCDIVNLYLCQPGVQIDVDRCASGPHVFTKGGTEAICTVKLSHGLVYNIEFVYKFWAHKLESVKYPFSPCFIISNNGLATTLKCFLSRPRNVNHFGHVLNIDSDVYLTKNTSVILSQDDFVKFKTNLVFSKDLDVFHSMVVFRTYLIEHRQALQFLVVKPRSSKRVNSILSSVAKTASQNFILDSPRQREETRVCIKPWTLSKKNIWTIILSLVAVIVIILKWREL</sequence>
<keyword evidence="4" id="KW-1043">Host membrane</keyword>
<dbReference type="GO" id="GO:0044201">
    <property type="term" value="C:host cell nuclear inner membrane"/>
    <property type="evidence" value="ECO:0007669"/>
    <property type="project" value="UniProtKB-SubCell"/>
</dbReference>
<keyword evidence="2" id="KW-1048">Host nucleus</keyword>
<reference evidence="10 11" key="1">
    <citation type="journal article" date="2003" name="Virology">
        <title>The genome of herpesvirus saimiri C488 which is capable of transforming human T cells.</title>
        <authorList>
            <person name="Ensser A."/>
            <person name="Thurau M."/>
            <person name="Wittmann S."/>
            <person name="Fickenscher H."/>
        </authorList>
    </citation>
    <scope>NUCLEOTIDE SEQUENCE [LARGE SCALE GENOMIC DNA]</scope>
    <source>
        <strain evidence="10">C488</strain>
    </source>
</reference>
<evidence type="ECO:0000313" key="11">
    <source>
        <dbReference type="Proteomes" id="UP000168086"/>
    </source>
</evidence>
<evidence type="ECO:0000256" key="2">
    <source>
        <dbReference type="ARBA" id="ARBA00022562"/>
    </source>
</evidence>
<organism evidence="10 11">
    <name type="scientific">Saimiriine herpesvirus 2 (strain 488)</name>
    <name type="common">SaHV-2</name>
    <name type="synonym">Herpesvirus saimiri</name>
    <dbReference type="NCBI Taxonomy" id="10384"/>
    <lineage>
        <taxon>Viruses</taxon>
        <taxon>Duplodnaviria</taxon>
        <taxon>Heunggongvirae</taxon>
        <taxon>Peploviricota</taxon>
        <taxon>Herviviricetes</taxon>
        <taxon>Herpesvirales</taxon>
        <taxon>Orthoherpesviridae</taxon>
        <taxon>Gammaherpesvirinae</taxon>
        <taxon>Rhadinovirus</taxon>
        <taxon>Rhadinovirus saimiriinegamma2</taxon>
        <taxon>Saimiriine herpesvirus 2</taxon>
    </lineage>
</organism>
<evidence type="ECO:0000256" key="9">
    <source>
        <dbReference type="SAM" id="Phobius"/>
    </source>
</evidence>
<evidence type="ECO:0000256" key="3">
    <source>
        <dbReference type="ARBA" id="ARBA00022692"/>
    </source>
</evidence>
<dbReference type="Proteomes" id="UP000168086">
    <property type="component" value="Genome"/>
</dbReference>
<name>Q80BL3_SHV2C</name>
<evidence type="ECO:0000256" key="1">
    <source>
        <dbReference type="ARBA" id="ARBA00022553"/>
    </source>
</evidence>
<evidence type="ECO:0000313" key="10">
    <source>
        <dbReference type="EMBL" id="CAC84364.1"/>
    </source>
</evidence>
<keyword evidence="1" id="KW-0597">Phosphoprotein</keyword>
<evidence type="ECO:0000256" key="7">
    <source>
        <dbReference type="ARBA" id="ARBA00023136"/>
    </source>
</evidence>
<dbReference type="EMBL" id="AJ410493">
    <property type="protein sequence ID" value="CAC84364.1"/>
    <property type="molecule type" value="Genomic_DNA"/>
</dbReference>
<keyword evidence="5" id="KW-0426">Late protein</keyword>
<protein>
    <submittedName>
        <fullName evidence="10">Uncharacterized protein</fullName>
    </submittedName>
</protein>
<dbReference type="HAMAP" id="MF_04024">
    <property type="entry name" value="HSV_NEC2"/>
    <property type="match status" value="1"/>
</dbReference>
<evidence type="ECO:0000256" key="4">
    <source>
        <dbReference type="ARBA" id="ARBA00022870"/>
    </source>
</evidence>
<accession>Q80BL3</accession>
<keyword evidence="7 9" id="KW-0472">Membrane</keyword>
<organismHost>
    <name type="scientific">Saimiri sciureus</name>
    <name type="common">Common squirrel monkey</name>
    <dbReference type="NCBI Taxonomy" id="9521"/>
</organismHost>
<comment type="subcellular location">
    <subcellularLocation>
        <location evidence="8">Host nucleus inner membrane</location>
        <topology evidence="8">Single-pass membrane protein</topology>
    </subcellularLocation>
</comment>
<keyword evidence="6 9" id="KW-1133">Transmembrane helix</keyword>
<evidence type="ECO:0000256" key="8">
    <source>
        <dbReference type="ARBA" id="ARBA00043948"/>
    </source>
</evidence>
<evidence type="ECO:0000256" key="5">
    <source>
        <dbReference type="ARBA" id="ARBA00022921"/>
    </source>
</evidence>